<dbReference type="AlphaFoldDB" id="A0A1S0TMM3"/>
<dbReference type="CTD" id="9949186"/>
<reference evidence="1" key="1">
    <citation type="submission" date="2012-04" db="EMBL/GenBank/DDBJ databases">
        <title>The Genome Sequence of Loa loa.</title>
        <authorList>
            <consortium name="The Broad Institute Genome Sequencing Platform"/>
            <consortium name="Broad Institute Genome Sequencing Center for Infectious Disease"/>
            <person name="Nutman T.B."/>
            <person name="Fink D.L."/>
            <person name="Russ C."/>
            <person name="Young S."/>
            <person name="Zeng Q."/>
            <person name="Gargeya S."/>
            <person name="Alvarado L."/>
            <person name="Berlin A."/>
            <person name="Chapman S.B."/>
            <person name="Chen Z."/>
            <person name="Freedman E."/>
            <person name="Gellesch M."/>
            <person name="Goldberg J."/>
            <person name="Griggs A."/>
            <person name="Gujja S."/>
            <person name="Heilman E.R."/>
            <person name="Heiman D."/>
            <person name="Howarth C."/>
            <person name="Mehta T."/>
            <person name="Neiman D."/>
            <person name="Pearson M."/>
            <person name="Roberts A."/>
            <person name="Saif S."/>
            <person name="Shea T."/>
            <person name="Shenoy N."/>
            <person name="Sisk P."/>
            <person name="Stolte C."/>
            <person name="Sykes S."/>
            <person name="White J."/>
            <person name="Yandava C."/>
            <person name="Haas B."/>
            <person name="Henn M.R."/>
            <person name="Nusbaum C."/>
            <person name="Birren B."/>
        </authorList>
    </citation>
    <scope>NUCLEOTIDE SEQUENCE [LARGE SCALE GENOMIC DNA]</scope>
</reference>
<accession>A0A1S0TMM3</accession>
<gene>
    <name evidence="1" type="ORF">LOAG_11727</name>
</gene>
<proteinExistence type="predicted"/>
<protein>
    <submittedName>
        <fullName evidence="1">Uncharacterized protein</fullName>
    </submittedName>
</protein>
<sequence>MIPEIFQTTVYYPTFRNTNPPPTPPTFRNTNSPPTPSTFWNTNPPPTPLQFTDDGAQCQILSKQTSCAYTDIEQTWTYTQTQRRHTHTDTHRKCTDMRTDTQAHADIHSQRKAIVHKEGRHCTVSNSIISGKSLDFPDDTEFDMKGIHQTARCTSGHAT</sequence>
<dbReference type="GeneID" id="9949186"/>
<name>A0A1S0TMM3_LOALO</name>
<dbReference type="RefSeq" id="XP_003147293.1">
    <property type="nucleotide sequence ID" value="XM_003147245.1"/>
</dbReference>
<evidence type="ECO:0000313" key="1">
    <source>
        <dbReference type="EMBL" id="EFO16775.1"/>
    </source>
</evidence>
<dbReference type="EMBL" id="JH712322">
    <property type="protein sequence ID" value="EFO16775.1"/>
    <property type="molecule type" value="Genomic_DNA"/>
</dbReference>
<organism evidence="1">
    <name type="scientific">Loa loa</name>
    <name type="common">Eye worm</name>
    <name type="synonym">Filaria loa</name>
    <dbReference type="NCBI Taxonomy" id="7209"/>
    <lineage>
        <taxon>Eukaryota</taxon>
        <taxon>Metazoa</taxon>
        <taxon>Ecdysozoa</taxon>
        <taxon>Nematoda</taxon>
        <taxon>Chromadorea</taxon>
        <taxon>Rhabditida</taxon>
        <taxon>Spirurina</taxon>
        <taxon>Spiruromorpha</taxon>
        <taxon>Filarioidea</taxon>
        <taxon>Onchocercidae</taxon>
        <taxon>Loa</taxon>
    </lineage>
</organism>
<dbReference type="KEGG" id="loa:LOAG_11727"/>
<dbReference type="InParanoid" id="A0A1S0TMM3"/>